<keyword evidence="4" id="KW-0812">Transmembrane</keyword>
<dbReference type="Proteomes" id="UP000780801">
    <property type="component" value="Unassembled WGS sequence"/>
</dbReference>
<dbReference type="EMBL" id="JAABOA010001190">
    <property type="protein sequence ID" value="KAF9582091.1"/>
    <property type="molecule type" value="Genomic_DNA"/>
</dbReference>
<reference evidence="6" key="1">
    <citation type="journal article" date="2020" name="Fungal Divers.">
        <title>Resolving the Mortierellaceae phylogeny through synthesis of multi-gene phylogenetics and phylogenomics.</title>
        <authorList>
            <person name="Vandepol N."/>
            <person name="Liber J."/>
            <person name="Desiro A."/>
            <person name="Na H."/>
            <person name="Kennedy M."/>
            <person name="Barry K."/>
            <person name="Grigoriev I.V."/>
            <person name="Miller A.N."/>
            <person name="O'Donnell K."/>
            <person name="Stajich J.E."/>
            <person name="Bonito G."/>
        </authorList>
    </citation>
    <scope>NUCLEOTIDE SEQUENCE</scope>
    <source>
        <strain evidence="6">KOD1015</strain>
    </source>
</reference>
<evidence type="ECO:0000256" key="4">
    <source>
        <dbReference type="SAM" id="Phobius"/>
    </source>
</evidence>
<gene>
    <name evidence="6" type="ORF">BGW38_000663</name>
</gene>
<dbReference type="InterPro" id="IPR000008">
    <property type="entry name" value="C2_dom"/>
</dbReference>
<organism evidence="6 7">
    <name type="scientific">Lunasporangiospora selenospora</name>
    <dbReference type="NCBI Taxonomy" id="979761"/>
    <lineage>
        <taxon>Eukaryota</taxon>
        <taxon>Fungi</taxon>
        <taxon>Fungi incertae sedis</taxon>
        <taxon>Mucoromycota</taxon>
        <taxon>Mortierellomycotina</taxon>
        <taxon>Mortierellomycetes</taxon>
        <taxon>Mortierellales</taxon>
        <taxon>Mortierellaceae</taxon>
        <taxon>Lunasporangiospora</taxon>
    </lineage>
</organism>
<keyword evidence="2" id="KW-0106">Calcium</keyword>
<dbReference type="GO" id="GO:0016020">
    <property type="term" value="C:membrane"/>
    <property type="evidence" value="ECO:0007669"/>
    <property type="project" value="TreeGrafter"/>
</dbReference>
<dbReference type="GO" id="GO:0005509">
    <property type="term" value="F:calcium ion binding"/>
    <property type="evidence" value="ECO:0007669"/>
    <property type="project" value="TreeGrafter"/>
</dbReference>
<name>A0A9P6FVS4_9FUNG</name>
<evidence type="ECO:0000313" key="6">
    <source>
        <dbReference type="EMBL" id="KAF9582091.1"/>
    </source>
</evidence>
<feature type="transmembrane region" description="Helical" evidence="4">
    <location>
        <begin position="175"/>
        <end position="194"/>
    </location>
</feature>
<dbReference type="InterPro" id="IPR035892">
    <property type="entry name" value="C2_domain_sf"/>
</dbReference>
<dbReference type="OrthoDB" id="270970at2759"/>
<keyword evidence="4" id="KW-1133">Transmembrane helix</keyword>
<dbReference type="PANTHER" id="PTHR45911">
    <property type="entry name" value="C2 DOMAIN-CONTAINING PROTEIN"/>
    <property type="match status" value="1"/>
</dbReference>
<proteinExistence type="predicted"/>
<dbReference type="PANTHER" id="PTHR45911:SF4">
    <property type="entry name" value="MULTIPLE C2 AND TRANSMEMBRANE DOMAIN-CONTAINING PROTEIN"/>
    <property type="match status" value="1"/>
</dbReference>
<evidence type="ECO:0000256" key="3">
    <source>
        <dbReference type="SAM" id="MobiDB-lite"/>
    </source>
</evidence>
<keyword evidence="4" id="KW-0472">Membrane</keyword>
<dbReference type="Gene3D" id="2.60.40.150">
    <property type="entry name" value="C2 domain"/>
    <property type="match status" value="1"/>
</dbReference>
<protein>
    <recommendedName>
        <fullName evidence="5">C2 domain-containing protein</fullName>
    </recommendedName>
</protein>
<evidence type="ECO:0000256" key="1">
    <source>
        <dbReference type="ARBA" id="ARBA00022723"/>
    </source>
</evidence>
<feature type="domain" description="C2" evidence="5">
    <location>
        <begin position="1"/>
        <end position="112"/>
    </location>
</feature>
<dbReference type="PROSITE" id="PS50004">
    <property type="entry name" value="C2"/>
    <property type="match status" value="1"/>
</dbReference>
<dbReference type="SUPFAM" id="SSF49562">
    <property type="entry name" value="C2 domain (Calcium/lipid-binding domain, CaLB)"/>
    <property type="match status" value="1"/>
</dbReference>
<evidence type="ECO:0000313" key="7">
    <source>
        <dbReference type="Proteomes" id="UP000780801"/>
    </source>
</evidence>
<feature type="compositionally biased region" description="Basic and acidic residues" evidence="3">
    <location>
        <begin position="144"/>
        <end position="155"/>
    </location>
</feature>
<dbReference type="AlphaFoldDB" id="A0A9P6FVS4"/>
<accession>A0A9P6FVS4</accession>
<comment type="caution">
    <text evidence="6">The sequence shown here is derived from an EMBL/GenBank/DDBJ whole genome shotgun (WGS) entry which is preliminary data.</text>
</comment>
<evidence type="ECO:0000256" key="2">
    <source>
        <dbReference type="ARBA" id="ARBA00022837"/>
    </source>
</evidence>
<keyword evidence="1" id="KW-0479">Metal-binding</keyword>
<dbReference type="CDD" id="cd00030">
    <property type="entry name" value="C2"/>
    <property type="match status" value="1"/>
</dbReference>
<dbReference type="Pfam" id="PF00168">
    <property type="entry name" value="C2"/>
    <property type="match status" value="1"/>
</dbReference>
<feature type="region of interest" description="Disordered" evidence="3">
    <location>
        <begin position="129"/>
        <end position="155"/>
    </location>
</feature>
<evidence type="ECO:0000259" key="5">
    <source>
        <dbReference type="PROSITE" id="PS50004"/>
    </source>
</evidence>
<keyword evidence="7" id="KW-1185">Reference proteome</keyword>
<dbReference type="SMART" id="SM00239">
    <property type="entry name" value="C2"/>
    <property type="match status" value="1"/>
</dbReference>
<sequence length="206" mass="22932">MYGEQHIDIDVFRAAKLEDVDKFGDNDPYVFAFTNSLEKDDVKKGARTEVAKKGRNPNWNQQLHLKGVRADALYLYIEVMDDETGIDEPIAFATIPLQQVRNANGQRLQGSFDLYNKDGREHGALILGIRIRQPSEDPDDDEEGPHSEERRVSMVDEDHKARFKKLVNKEHLGDAAQVVAAGAAAAAIFGAVFGGSKQKKAAPREQ</sequence>